<comment type="caution">
    <text evidence="1">The sequence shown here is derived from an EMBL/GenBank/DDBJ whole genome shotgun (WGS) entry which is preliminary data.</text>
</comment>
<evidence type="ECO:0000313" key="1">
    <source>
        <dbReference type="EMBL" id="KAH6942842.1"/>
    </source>
</evidence>
<protein>
    <submittedName>
        <fullName evidence="1">Uncharacterized protein</fullName>
    </submittedName>
</protein>
<keyword evidence="2" id="KW-1185">Reference proteome</keyword>
<sequence>MTQTRIKRELDEMRTDPPDNCSAGLADSDDLHKWQATIVGPEKTPFEGGVFKLSIVFPLDYPFKPPQVRFLTKIYHPNINDTGHICLDVLGPQWTPALTISKVLLSICALMCEPNPNDPLVPDIASVYKNNRTQYNTTARRWTKEYAVE</sequence>
<organism evidence="1 2">
    <name type="scientific">Hyalomma asiaticum</name>
    <name type="common">Tick</name>
    <dbReference type="NCBI Taxonomy" id="266040"/>
    <lineage>
        <taxon>Eukaryota</taxon>
        <taxon>Metazoa</taxon>
        <taxon>Ecdysozoa</taxon>
        <taxon>Arthropoda</taxon>
        <taxon>Chelicerata</taxon>
        <taxon>Arachnida</taxon>
        <taxon>Acari</taxon>
        <taxon>Parasitiformes</taxon>
        <taxon>Ixodida</taxon>
        <taxon>Ixodoidea</taxon>
        <taxon>Ixodidae</taxon>
        <taxon>Hyalomminae</taxon>
        <taxon>Hyalomma</taxon>
    </lineage>
</organism>
<dbReference type="Proteomes" id="UP000821845">
    <property type="component" value="Chromosome 10"/>
</dbReference>
<gene>
    <name evidence="1" type="ORF">HPB50_010916</name>
</gene>
<evidence type="ECO:0000313" key="2">
    <source>
        <dbReference type="Proteomes" id="UP000821845"/>
    </source>
</evidence>
<accession>A0ACB7T5S3</accession>
<name>A0ACB7T5S3_HYAAI</name>
<dbReference type="EMBL" id="CM023490">
    <property type="protein sequence ID" value="KAH6942842.1"/>
    <property type="molecule type" value="Genomic_DNA"/>
</dbReference>
<proteinExistence type="predicted"/>
<reference evidence="1" key="1">
    <citation type="submission" date="2020-05" db="EMBL/GenBank/DDBJ databases">
        <title>Large-scale comparative analyses of tick genomes elucidate their genetic diversity and vector capacities.</title>
        <authorList>
            <person name="Jia N."/>
            <person name="Wang J."/>
            <person name="Shi W."/>
            <person name="Du L."/>
            <person name="Sun Y."/>
            <person name="Zhan W."/>
            <person name="Jiang J."/>
            <person name="Wang Q."/>
            <person name="Zhang B."/>
            <person name="Ji P."/>
            <person name="Sakyi L.B."/>
            <person name="Cui X."/>
            <person name="Yuan T."/>
            <person name="Jiang B."/>
            <person name="Yang W."/>
            <person name="Lam T.T.-Y."/>
            <person name="Chang Q."/>
            <person name="Ding S."/>
            <person name="Wang X."/>
            <person name="Zhu J."/>
            <person name="Ruan X."/>
            <person name="Zhao L."/>
            <person name="Wei J."/>
            <person name="Que T."/>
            <person name="Du C."/>
            <person name="Cheng J."/>
            <person name="Dai P."/>
            <person name="Han X."/>
            <person name="Huang E."/>
            <person name="Gao Y."/>
            <person name="Liu J."/>
            <person name="Shao H."/>
            <person name="Ye R."/>
            <person name="Li L."/>
            <person name="Wei W."/>
            <person name="Wang X."/>
            <person name="Wang C."/>
            <person name="Yang T."/>
            <person name="Huo Q."/>
            <person name="Li W."/>
            <person name="Guo W."/>
            <person name="Chen H."/>
            <person name="Zhou L."/>
            <person name="Ni X."/>
            <person name="Tian J."/>
            <person name="Zhou Y."/>
            <person name="Sheng Y."/>
            <person name="Liu T."/>
            <person name="Pan Y."/>
            <person name="Xia L."/>
            <person name="Li J."/>
            <person name="Zhao F."/>
            <person name="Cao W."/>
        </authorList>
    </citation>
    <scope>NUCLEOTIDE SEQUENCE</scope>
    <source>
        <strain evidence="1">Hyas-2018</strain>
    </source>
</reference>